<comment type="similarity">
    <text evidence="1">Belongs to the sorting nexin family.</text>
</comment>
<sequence>MIHIVVPSTTTLVERSDGVTKYTAFNIHINGWLHATIRYSLLHKFAETVRLKFDSRFGGRFSLPEFPPKKLSLTRLDGSALDERRLKIAKYLQTLVQQAEIVRSTIVERTFLEFQLESYRPASSSVNLDVFLGDGTRHCVRCGVLLNTRDVMKVLSETLECDFDLLSQYFGLFLVRERHDTGRTSNEDMLPVRLLRNFESPYVSLQMANQRSASRGVQYKLQLRRMVWEVTAHERLIECPVIKQLLFKQASAGFSSGLFSASSSESAEQLYSLKGQPHAVDRFLRLCTQQSSYGYDNLGVADCEMHHRPAQRVECSMQIGRRQLLLTCTKTGEEWIFRATRIRTWRISQPVSVIDPLLFQFEYLVGKDHFEWVTIHTDQAILLSLLLQSIGADILHEQHEAAKEAAREALSENDVISPLKMPTSSSSSSIQKTANLSYPRDDYSTFTPYTPSSGTSKVTVLPEVISGTSNSSFANEITDDDL</sequence>
<evidence type="ECO:0000256" key="1">
    <source>
        <dbReference type="ARBA" id="ARBA00010883"/>
    </source>
</evidence>
<dbReference type="GO" id="GO:0035091">
    <property type="term" value="F:phosphatidylinositol binding"/>
    <property type="evidence" value="ECO:0007669"/>
    <property type="project" value="InterPro"/>
</dbReference>
<proteinExistence type="inferred from homology"/>
<evidence type="ECO:0000256" key="3">
    <source>
        <dbReference type="ARBA" id="ARBA00022927"/>
    </source>
</evidence>
<keyword evidence="3" id="KW-0653">Protein transport</keyword>
<dbReference type="Gene3D" id="2.30.29.30">
    <property type="entry name" value="Pleckstrin-homology domain (PH domain)/Phosphotyrosine-binding domain (PTB)"/>
    <property type="match status" value="1"/>
</dbReference>
<dbReference type="Pfam" id="PF21273">
    <property type="entry name" value="SNX17-27-31_F1_FERM"/>
    <property type="match status" value="1"/>
</dbReference>
<dbReference type="GO" id="GO:0006886">
    <property type="term" value="P:intracellular protein transport"/>
    <property type="evidence" value="ECO:0007669"/>
    <property type="project" value="TreeGrafter"/>
</dbReference>
<evidence type="ECO:0000313" key="6">
    <source>
        <dbReference type="Proteomes" id="UP001432027"/>
    </source>
</evidence>
<gene>
    <name evidence="5" type="ORF">PENTCL1PPCAC_26518</name>
</gene>
<dbReference type="InterPro" id="IPR048763">
    <property type="entry name" value="SNX17-31_FERM_F1"/>
</dbReference>
<dbReference type="GO" id="GO:0005769">
    <property type="term" value="C:early endosome"/>
    <property type="evidence" value="ECO:0007669"/>
    <property type="project" value="TreeGrafter"/>
</dbReference>
<dbReference type="SUPFAM" id="SSF64268">
    <property type="entry name" value="PX domain"/>
    <property type="match status" value="1"/>
</dbReference>
<comment type="caution">
    <text evidence="5">The sequence shown here is derived from an EMBL/GenBank/DDBJ whole genome shotgun (WGS) entry which is preliminary data.</text>
</comment>
<protein>
    <recommendedName>
        <fullName evidence="4">PX domain-containing protein</fullName>
    </recommendedName>
</protein>
<dbReference type="EMBL" id="BTSX01000006">
    <property type="protein sequence ID" value="GMT04344.1"/>
    <property type="molecule type" value="Genomic_DNA"/>
</dbReference>
<dbReference type="PANTHER" id="PTHR12431">
    <property type="entry name" value="SORTING NEXIN 17 AND 27"/>
    <property type="match status" value="1"/>
</dbReference>
<dbReference type="SMART" id="SM00312">
    <property type="entry name" value="PX"/>
    <property type="match status" value="1"/>
</dbReference>
<dbReference type="Proteomes" id="UP001432027">
    <property type="component" value="Unassembled WGS sequence"/>
</dbReference>
<evidence type="ECO:0000259" key="4">
    <source>
        <dbReference type="PROSITE" id="PS50195"/>
    </source>
</evidence>
<organism evidence="5 6">
    <name type="scientific">Pristionchus entomophagus</name>
    <dbReference type="NCBI Taxonomy" id="358040"/>
    <lineage>
        <taxon>Eukaryota</taxon>
        <taxon>Metazoa</taxon>
        <taxon>Ecdysozoa</taxon>
        <taxon>Nematoda</taxon>
        <taxon>Chromadorea</taxon>
        <taxon>Rhabditida</taxon>
        <taxon>Rhabditina</taxon>
        <taxon>Diplogasteromorpha</taxon>
        <taxon>Diplogasteroidea</taxon>
        <taxon>Neodiplogasteridae</taxon>
        <taxon>Pristionchus</taxon>
    </lineage>
</organism>
<dbReference type="Pfam" id="PF18116">
    <property type="entry name" value="SNX17_FERM_C"/>
    <property type="match status" value="1"/>
</dbReference>
<dbReference type="InterPro" id="IPR040842">
    <property type="entry name" value="SNX17/31_FERM"/>
</dbReference>
<name>A0AAV5UEA3_9BILA</name>
<evidence type="ECO:0000313" key="5">
    <source>
        <dbReference type="EMBL" id="GMT04344.1"/>
    </source>
</evidence>
<dbReference type="PROSITE" id="PS50195">
    <property type="entry name" value="PX"/>
    <property type="match status" value="1"/>
</dbReference>
<dbReference type="Gene3D" id="3.10.20.90">
    <property type="entry name" value="Phosphatidylinositol 3-kinase Catalytic Subunit, Chain A, domain 1"/>
    <property type="match status" value="1"/>
</dbReference>
<feature type="domain" description="PX" evidence="4">
    <location>
        <begin position="1"/>
        <end position="118"/>
    </location>
</feature>
<evidence type="ECO:0000256" key="2">
    <source>
        <dbReference type="ARBA" id="ARBA00022448"/>
    </source>
</evidence>
<dbReference type="Gene3D" id="3.30.1520.10">
    <property type="entry name" value="Phox-like domain"/>
    <property type="match status" value="1"/>
</dbReference>
<keyword evidence="6" id="KW-1185">Reference proteome</keyword>
<dbReference type="PANTHER" id="PTHR12431:SF14">
    <property type="entry name" value="LD15323P"/>
    <property type="match status" value="1"/>
</dbReference>
<dbReference type="InterPro" id="IPR036871">
    <property type="entry name" value="PX_dom_sf"/>
</dbReference>
<dbReference type="GO" id="GO:0032456">
    <property type="term" value="P:endocytic recycling"/>
    <property type="evidence" value="ECO:0007669"/>
    <property type="project" value="TreeGrafter"/>
</dbReference>
<dbReference type="Pfam" id="PF00787">
    <property type="entry name" value="PX"/>
    <property type="match status" value="1"/>
</dbReference>
<reference evidence="5" key="1">
    <citation type="submission" date="2023-10" db="EMBL/GenBank/DDBJ databases">
        <title>Genome assembly of Pristionchus species.</title>
        <authorList>
            <person name="Yoshida K."/>
            <person name="Sommer R.J."/>
        </authorList>
    </citation>
    <scope>NUCLEOTIDE SEQUENCE</scope>
    <source>
        <strain evidence="5">RS0144</strain>
    </source>
</reference>
<dbReference type="InterPro" id="IPR011993">
    <property type="entry name" value="PH-like_dom_sf"/>
</dbReference>
<dbReference type="AlphaFoldDB" id="A0AAV5UEA3"/>
<dbReference type="InterPro" id="IPR001683">
    <property type="entry name" value="PX_dom"/>
</dbReference>
<keyword evidence="2" id="KW-0813">Transport</keyword>
<accession>A0AAV5UEA3</accession>